<protein>
    <submittedName>
        <fullName evidence="1">Uncharacterized protein</fullName>
    </submittedName>
</protein>
<gene>
    <name evidence="1" type="ORF">C8E03_101474</name>
    <name evidence="2" type="ORF">CG710_000810</name>
</gene>
<sequence length="85" mass="9786">MDDIYEIIENLIKASGYLSSISGFDIYNEICDEVDGKKNGSYVFMSKHDNDDIFEYNLTIFDDEFNLSSLTITTPDGQNYFIPFD</sequence>
<evidence type="ECO:0000313" key="2">
    <source>
        <dbReference type="EMBL" id="RDY33099.1"/>
    </source>
</evidence>
<keyword evidence="3" id="KW-1185">Reference proteome</keyword>
<reference evidence="1 4" key="2">
    <citation type="submission" date="2018-05" db="EMBL/GenBank/DDBJ databases">
        <title>Genomic Encyclopedia of Type Strains, Phase IV (KMG-IV): sequencing the most valuable type-strain genomes for metagenomic binning, comparative biology and taxonomic classification.</title>
        <authorList>
            <person name="Goeker M."/>
        </authorList>
    </citation>
    <scope>NUCLEOTIDE SEQUENCE [LARGE SCALE GENOMIC DNA]</scope>
    <source>
        <strain evidence="1 4">DSM 28816</strain>
    </source>
</reference>
<proteinExistence type="predicted"/>
<dbReference type="OrthoDB" id="1755872at2"/>
<reference evidence="2" key="3">
    <citation type="submission" date="2018-07" db="EMBL/GenBank/DDBJ databases">
        <authorList>
            <person name="Quirk P.G."/>
            <person name="Krulwich T.A."/>
        </authorList>
    </citation>
    <scope>NUCLEOTIDE SEQUENCE</scope>
    <source>
        <strain evidence="2">CCRI-19302</strain>
    </source>
</reference>
<dbReference type="EMBL" id="NOKA02000001">
    <property type="protein sequence ID" value="RDY33099.1"/>
    <property type="molecule type" value="Genomic_DNA"/>
</dbReference>
<accession>A0A318EWJ6</accession>
<dbReference type="Proteomes" id="UP000216411">
    <property type="component" value="Unassembled WGS sequence"/>
</dbReference>
<evidence type="ECO:0000313" key="4">
    <source>
        <dbReference type="Proteomes" id="UP000247523"/>
    </source>
</evidence>
<dbReference type="RefSeq" id="WP_110290178.1">
    <property type="nucleotide sequence ID" value="NZ_NOKA02000001.1"/>
</dbReference>
<evidence type="ECO:0000313" key="1">
    <source>
        <dbReference type="EMBL" id="PXV95843.1"/>
    </source>
</evidence>
<dbReference type="AlphaFoldDB" id="A0A318EWJ6"/>
<dbReference type="Proteomes" id="UP000247523">
    <property type="component" value="Unassembled WGS sequence"/>
</dbReference>
<evidence type="ECO:0000313" key="3">
    <source>
        <dbReference type="Proteomes" id="UP000216411"/>
    </source>
</evidence>
<organism evidence="1 4">
    <name type="scientific">Lachnotalea glycerini</name>
    <dbReference type="NCBI Taxonomy" id="1763509"/>
    <lineage>
        <taxon>Bacteria</taxon>
        <taxon>Bacillati</taxon>
        <taxon>Bacillota</taxon>
        <taxon>Clostridia</taxon>
        <taxon>Lachnospirales</taxon>
        <taxon>Lachnospiraceae</taxon>
        <taxon>Lachnotalea</taxon>
    </lineage>
</organism>
<reference evidence="2 3" key="1">
    <citation type="journal article" date="2017" name="Genome Announc.">
        <title>Draft Genome Sequence of a Sporulating and Motile Strain of Lachnotalea glycerini Isolated from Water in Quebec City, Canada.</title>
        <authorList>
            <person name="Maheux A.F."/>
            <person name="Boudreau D.K."/>
            <person name="Berube E."/>
            <person name="Boissinot M."/>
            <person name="Raymond F."/>
            <person name="Brodeur S."/>
            <person name="Corbeil J."/>
            <person name="Isabel S."/>
            <person name="Omar R.F."/>
            <person name="Bergeron M.G."/>
        </authorList>
    </citation>
    <scope>NUCLEOTIDE SEQUENCE [LARGE SCALE GENOMIC DNA]</scope>
    <source>
        <strain evidence="2 3">CCRI-19302</strain>
    </source>
</reference>
<comment type="caution">
    <text evidence="1">The sequence shown here is derived from an EMBL/GenBank/DDBJ whole genome shotgun (WGS) entry which is preliminary data.</text>
</comment>
<dbReference type="EMBL" id="QICS01000001">
    <property type="protein sequence ID" value="PXV95843.1"/>
    <property type="molecule type" value="Genomic_DNA"/>
</dbReference>
<name>A0A318EWJ6_9FIRM</name>